<reference evidence="4" key="1">
    <citation type="submission" date="2018-11" db="EMBL/GenBank/DDBJ databases">
        <authorList>
            <person name="Alioto T."/>
            <person name="Alioto T."/>
        </authorList>
    </citation>
    <scope>NUCLEOTIDE SEQUENCE</scope>
</reference>
<dbReference type="PANTHER" id="PTHR13068:SF112">
    <property type="entry name" value="TRANSCRIPTION TERMINATION FACTOR 3, MITOCHONDRIAL"/>
    <property type="match status" value="1"/>
</dbReference>
<dbReference type="Pfam" id="PF02536">
    <property type="entry name" value="mTERF"/>
    <property type="match status" value="1"/>
</dbReference>
<dbReference type="GO" id="GO:0006390">
    <property type="term" value="P:mitochondrial transcription"/>
    <property type="evidence" value="ECO:0007669"/>
    <property type="project" value="TreeGrafter"/>
</dbReference>
<dbReference type="GO" id="GO:0005739">
    <property type="term" value="C:mitochondrion"/>
    <property type="evidence" value="ECO:0007669"/>
    <property type="project" value="TreeGrafter"/>
</dbReference>
<feature type="compositionally biased region" description="Polar residues" evidence="3">
    <location>
        <begin position="63"/>
        <end position="85"/>
    </location>
</feature>
<comment type="caution">
    <text evidence="4">The sequence shown here is derived from an EMBL/GenBank/DDBJ whole genome shotgun (WGS) entry which is preliminary data.</text>
</comment>
<dbReference type="SMART" id="SM00733">
    <property type="entry name" value="Mterf"/>
    <property type="match status" value="5"/>
</dbReference>
<evidence type="ECO:0000256" key="3">
    <source>
        <dbReference type="SAM" id="MobiDB-lite"/>
    </source>
</evidence>
<organism evidence="4 5">
    <name type="scientific">Mytilus galloprovincialis</name>
    <name type="common">Mediterranean mussel</name>
    <dbReference type="NCBI Taxonomy" id="29158"/>
    <lineage>
        <taxon>Eukaryota</taxon>
        <taxon>Metazoa</taxon>
        <taxon>Spiralia</taxon>
        <taxon>Lophotrochozoa</taxon>
        <taxon>Mollusca</taxon>
        <taxon>Bivalvia</taxon>
        <taxon>Autobranchia</taxon>
        <taxon>Pteriomorphia</taxon>
        <taxon>Mytilida</taxon>
        <taxon>Mytiloidea</taxon>
        <taxon>Mytilidae</taxon>
        <taxon>Mytilinae</taxon>
        <taxon>Mytilus</taxon>
    </lineage>
</organism>
<dbReference type="InterPro" id="IPR038538">
    <property type="entry name" value="MTERF_sf"/>
</dbReference>
<feature type="compositionally biased region" description="Polar residues" evidence="3">
    <location>
        <begin position="1"/>
        <end position="15"/>
    </location>
</feature>
<gene>
    <name evidence="4" type="ORF">MGAL_10B094047</name>
</gene>
<feature type="region of interest" description="Disordered" evidence="3">
    <location>
        <begin position="56"/>
        <end position="128"/>
    </location>
</feature>
<dbReference type="InterPro" id="IPR003690">
    <property type="entry name" value="MTERF"/>
</dbReference>
<dbReference type="Proteomes" id="UP000596742">
    <property type="component" value="Unassembled WGS sequence"/>
</dbReference>
<evidence type="ECO:0000313" key="5">
    <source>
        <dbReference type="Proteomes" id="UP000596742"/>
    </source>
</evidence>
<sequence>MSSNVKTAEDTTNGTLKKPENEIGEFSAFTAPKDNPISGVRINIKKPDQYLINHHDNIEDEVTTSQDIRNISDTENVITDQSTQPESDDFDSNLSRLSSYQEHQGQSDLITSPREYSIPTEDEDQRNDMNQENKLISVQDQHPMQDRSIDLDFPSIPKGKKKIYEPIYHLAPLVEESLVLSNLVMLGVSVAEIEKQGAADMLVQLNFENDVQPLLLFLKEIGVADADLCRVITKNPFLFKAEIADLKVRINYLRSKRFSKDNIASIVTRNSKALSLTVEQLDGQLGFYQKQFKLSGSEVRQSMTKCPKLITQKRFRVQAIKEDLLDILGFTQSEVKKMFLLSPNILLTHIKQLSANFDYLHNVMGLSHKDVLMWPQIFQTITDRLKRRHQFLASLGRDQYDPKKENFVSLHDLVSDIKQLSANFDYLHNVMGLSHKDVLMWPQIFQTITDRLKRRHQFLASLGRDQYDPKKENFVSLHDLVSGTDKYFSENVAKSTIELHDNFIKTL</sequence>
<evidence type="ECO:0000256" key="2">
    <source>
        <dbReference type="ARBA" id="ARBA00022946"/>
    </source>
</evidence>
<evidence type="ECO:0000313" key="4">
    <source>
        <dbReference type="EMBL" id="VDI56710.1"/>
    </source>
</evidence>
<dbReference type="Gene3D" id="1.25.70.10">
    <property type="entry name" value="Transcription termination factor 3, mitochondrial"/>
    <property type="match status" value="2"/>
</dbReference>
<dbReference type="AlphaFoldDB" id="A0A8B6FZQ0"/>
<comment type="similarity">
    <text evidence="1">Belongs to the mTERF family.</text>
</comment>
<dbReference type="OrthoDB" id="637682at2759"/>
<feature type="compositionally biased region" description="Polar residues" evidence="3">
    <location>
        <begin position="92"/>
        <end position="110"/>
    </location>
</feature>
<keyword evidence="5" id="KW-1185">Reference proteome</keyword>
<dbReference type="EMBL" id="UYJE01007642">
    <property type="protein sequence ID" value="VDI56710.1"/>
    <property type="molecule type" value="Genomic_DNA"/>
</dbReference>
<dbReference type="GO" id="GO:0061668">
    <property type="term" value="P:mitochondrial ribosome assembly"/>
    <property type="evidence" value="ECO:0007669"/>
    <property type="project" value="TreeGrafter"/>
</dbReference>
<accession>A0A8B6FZQ0</accession>
<name>A0A8B6FZQ0_MYTGA</name>
<feature type="region of interest" description="Disordered" evidence="3">
    <location>
        <begin position="1"/>
        <end position="38"/>
    </location>
</feature>
<keyword evidence="2" id="KW-0809">Transit peptide</keyword>
<protein>
    <submittedName>
        <fullName evidence="4">mTERF domain-containing protein, mitochondrial</fullName>
    </submittedName>
</protein>
<dbReference type="GO" id="GO:0003676">
    <property type="term" value="F:nucleic acid binding"/>
    <property type="evidence" value="ECO:0007669"/>
    <property type="project" value="InterPro"/>
</dbReference>
<dbReference type="PANTHER" id="PTHR13068">
    <property type="entry name" value="CGI-12 PROTEIN-RELATED"/>
    <property type="match status" value="1"/>
</dbReference>
<evidence type="ECO:0000256" key="1">
    <source>
        <dbReference type="ARBA" id="ARBA00007692"/>
    </source>
</evidence>
<proteinExistence type="inferred from homology"/>